<organism evidence="2 3">
    <name type="scientific">Entamoeba invadens IP1</name>
    <dbReference type="NCBI Taxonomy" id="370355"/>
    <lineage>
        <taxon>Eukaryota</taxon>
        <taxon>Amoebozoa</taxon>
        <taxon>Evosea</taxon>
        <taxon>Archamoebae</taxon>
        <taxon>Mastigamoebida</taxon>
        <taxon>Entamoebidae</taxon>
        <taxon>Entamoeba</taxon>
    </lineage>
</organism>
<dbReference type="AlphaFoldDB" id="A0A0A1UC18"/>
<feature type="compositionally biased region" description="Basic residues" evidence="1">
    <location>
        <begin position="125"/>
        <end position="137"/>
    </location>
</feature>
<feature type="compositionally biased region" description="Basic and acidic residues" evidence="1">
    <location>
        <begin position="115"/>
        <end position="124"/>
    </location>
</feature>
<dbReference type="VEuPathDB" id="AmoebaDB:EIN_371980"/>
<proteinExistence type="predicted"/>
<protein>
    <submittedName>
        <fullName evidence="2">Uncharacterized protein</fullName>
    </submittedName>
</protein>
<name>A0A0A1UC18_ENTIV</name>
<dbReference type="GeneID" id="14891695"/>
<feature type="compositionally biased region" description="Basic residues" evidence="1">
    <location>
        <begin position="10"/>
        <end position="21"/>
    </location>
</feature>
<evidence type="ECO:0000313" key="2">
    <source>
        <dbReference type="EMBL" id="ELP92776.1"/>
    </source>
</evidence>
<keyword evidence="3" id="KW-1185">Reference proteome</keyword>
<dbReference type="RefSeq" id="XP_004259547.1">
    <property type="nucleotide sequence ID" value="XM_004259499.1"/>
</dbReference>
<evidence type="ECO:0000313" key="3">
    <source>
        <dbReference type="Proteomes" id="UP000014680"/>
    </source>
</evidence>
<dbReference type="Proteomes" id="UP000014680">
    <property type="component" value="Unassembled WGS sequence"/>
</dbReference>
<feature type="region of interest" description="Disordered" evidence="1">
    <location>
        <begin position="1"/>
        <end position="41"/>
    </location>
</feature>
<feature type="region of interest" description="Disordered" evidence="1">
    <location>
        <begin position="112"/>
        <end position="137"/>
    </location>
</feature>
<dbReference type="KEGG" id="eiv:EIN_371980"/>
<gene>
    <name evidence="2" type="ORF">EIN_371980</name>
</gene>
<reference evidence="2 3" key="1">
    <citation type="submission" date="2012-10" db="EMBL/GenBank/DDBJ databases">
        <authorList>
            <person name="Zafar N."/>
            <person name="Inman J."/>
            <person name="Hall N."/>
            <person name="Lorenzi H."/>
            <person name="Caler E."/>
        </authorList>
    </citation>
    <scope>NUCLEOTIDE SEQUENCE [LARGE SCALE GENOMIC DNA]</scope>
    <source>
        <strain evidence="2 3">IP1</strain>
    </source>
</reference>
<dbReference type="EMBL" id="KB206332">
    <property type="protein sequence ID" value="ELP92776.1"/>
    <property type="molecule type" value="Genomic_DNA"/>
</dbReference>
<evidence type="ECO:0000256" key="1">
    <source>
        <dbReference type="SAM" id="MobiDB-lite"/>
    </source>
</evidence>
<sequence>MPSKKDPKKSVKTSRRKLKKMQRTESTQTKNKINNEKKPRKNFTVSQKVIPVSKRKNKPSAVTRALSTNGQLNGKVIYSKAQTARGREVSSYKTSVKAMKKMRQQGIPMKVIQKQLRDKREKDRKALKKKNKKLGVE</sequence>
<accession>A0A0A1UC18</accession>
<dbReference type="OMA" id="RQQGIPM"/>